<dbReference type="PANTHER" id="PTHR24421">
    <property type="entry name" value="NITRATE/NITRITE SENSOR PROTEIN NARX-RELATED"/>
    <property type="match status" value="1"/>
</dbReference>
<dbReference type="InterPro" id="IPR011712">
    <property type="entry name" value="Sig_transdc_His_kin_sub3_dim/P"/>
</dbReference>
<evidence type="ECO:0000256" key="7">
    <source>
        <dbReference type="ARBA" id="ARBA00022485"/>
    </source>
</evidence>
<dbReference type="PANTHER" id="PTHR24421:SF58">
    <property type="entry name" value="SIGNAL TRANSDUCTION HISTIDINE-PROTEIN KINASE_PHOSPHATASE UHPB"/>
    <property type="match status" value="1"/>
</dbReference>
<dbReference type="InterPro" id="IPR050482">
    <property type="entry name" value="Sensor_HK_TwoCompSys"/>
</dbReference>
<dbReference type="Proteomes" id="UP001056201">
    <property type="component" value="Chromosome 1"/>
</dbReference>
<sequence>MWLSRLSLQLRLSLLISALLTGVLGTSALITVHNARSDVQAEVASAASLALHMIDAELAYYRDHYAPLRVERHARRSVFNLHNLGNLRHLRIEFVDPQGRLIDSNRRADEAPPERAPAWFERLLGANEAAAQVSRPVFFSGQAVGWLRITPDPTAEIAEIWSDAAGQLALIAGLFVLINGAVYWAVGRALAPVRQILQALVRLEQGSLATRLPAFDLPELARIGHHFNTMADQLQQTITDNRRLTQRIVRLQEDERKALARDLHDEIGQSLTAMSVEAAAIERAGDLASARHGGSAIAAVCRQTMALVRDMLHRLRPDALDQLGLPAALRDLAEQWRSRNPHIVFATAIEDDELGELDEEVAMTLYRAAQECLTNALRHARPGFVVMRLGRLGPDAEQVELVVRDDGQGFDLPAAGSGYGLAGMRERVHGLGGQVRVDSAPGAGTTVRVALPCRVEVPV</sequence>
<accession>A0ABY4S3H8</accession>
<dbReference type="Pfam" id="PF00672">
    <property type="entry name" value="HAMP"/>
    <property type="match status" value="1"/>
</dbReference>
<evidence type="ECO:0000256" key="14">
    <source>
        <dbReference type="ARBA" id="ARBA00023012"/>
    </source>
</evidence>
<keyword evidence="15" id="KW-0411">Iron-sulfur</keyword>
<organism evidence="21 22">
    <name type="scientific">Aquincola tertiaricarbonis</name>
    <dbReference type="NCBI Taxonomy" id="391953"/>
    <lineage>
        <taxon>Bacteria</taxon>
        <taxon>Pseudomonadati</taxon>
        <taxon>Pseudomonadota</taxon>
        <taxon>Betaproteobacteria</taxon>
        <taxon>Burkholderiales</taxon>
        <taxon>Sphaerotilaceae</taxon>
        <taxon>Aquincola</taxon>
    </lineage>
</organism>
<dbReference type="Pfam" id="PF02518">
    <property type="entry name" value="HATPase_c"/>
    <property type="match status" value="1"/>
</dbReference>
<dbReference type="GO" id="GO:0016301">
    <property type="term" value="F:kinase activity"/>
    <property type="evidence" value="ECO:0007669"/>
    <property type="project" value="UniProtKB-KW"/>
</dbReference>
<evidence type="ECO:0000256" key="12">
    <source>
        <dbReference type="ARBA" id="ARBA00022777"/>
    </source>
</evidence>
<dbReference type="SMART" id="SM00387">
    <property type="entry name" value="HATPase_c"/>
    <property type="match status" value="1"/>
</dbReference>
<dbReference type="CDD" id="cd06225">
    <property type="entry name" value="HAMP"/>
    <property type="match status" value="1"/>
</dbReference>
<dbReference type="EMBL" id="CP097635">
    <property type="protein sequence ID" value="URI06557.1"/>
    <property type="molecule type" value="Genomic_DNA"/>
</dbReference>
<reference evidence="21" key="1">
    <citation type="submission" date="2022-05" db="EMBL/GenBank/DDBJ databases">
        <title>An RpoN-dependent PEP-CTERM gene is involved in floc formation of an Aquincola tertiaricarbonis strain.</title>
        <authorList>
            <person name="Qiu D."/>
            <person name="Xia M."/>
        </authorList>
    </citation>
    <scope>NUCLEOTIDE SEQUENCE</scope>
    <source>
        <strain evidence="21">RN12</strain>
    </source>
</reference>
<dbReference type="CDD" id="cd16917">
    <property type="entry name" value="HATPase_UhpB-NarQ-NarX-like"/>
    <property type="match status" value="1"/>
</dbReference>
<evidence type="ECO:0000256" key="4">
    <source>
        <dbReference type="ARBA" id="ARBA00004496"/>
    </source>
</evidence>
<keyword evidence="8" id="KW-0963">Cytoplasm</keyword>
<dbReference type="PRINTS" id="PR00344">
    <property type="entry name" value="BCTRLSENSOR"/>
</dbReference>
<dbReference type="EC" id="2.7.13.3" evidence="5"/>
<dbReference type="SUPFAM" id="SSF158472">
    <property type="entry name" value="HAMP domain-like"/>
    <property type="match status" value="1"/>
</dbReference>
<keyword evidence="11" id="KW-0479">Metal-binding</keyword>
<dbReference type="Gene3D" id="3.30.565.10">
    <property type="entry name" value="Histidine kinase-like ATPase, C-terminal domain"/>
    <property type="match status" value="1"/>
</dbReference>
<evidence type="ECO:0000256" key="15">
    <source>
        <dbReference type="ARBA" id="ARBA00023014"/>
    </source>
</evidence>
<comment type="subcellular location">
    <subcellularLocation>
        <location evidence="4">Cytoplasm</location>
    </subcellularLocation>
    <subcellularLocation>
        <location evidence="3">Membrane</location>
    </subcellularLocation>
</comment>
<keyword evidence="10" id="KW-0808">Transferase</keyword>
<dbReference type="InterPro" id="IPR032244">
    <property type="entry name" value="LapD_MoxY_N"/>
</dbReference>
<evidence type="ECO:0000313" key="21">
    <source>
        <dbReference type="EMBL" id="URI06557.1"/>
    </source>
</evidence>
<evidence type="ECO:0000259" key="19">
    <source>
        <dbReference type="PROSITE" id="PS50109"/>
    </source>
</evidence>
<evidence type="ECO:0000259" key="20">
    <source>
        <dbReference type="PROSITE" id="PS50885"/>
    </source>
</evidence>
<evidence type="ECO:0000256" key="3">
    <source>
        <dbReference type="ARBA" id="ARBA00004370"/>
    </source>
</evidence>
<keyword evidence="13" id="KW-0408">Iron</keyword>
<dbReference type="Pfam" id="PF16448">
    <property type="entry name" value="LapD_MoxY_N"/>
    <property type="match status" value="1"/>
</dbReference>
<evidence type="ECO:0000256" key="6">
    <source>
        <dbReference type="ARBA" id="ARBA00017322"/>
    </source>
</evidence>
<comment type="function">
    <text evidence="16">Member of the two-component regulatory system NreB/NreC involved in the control of dissimilatory nitrate/nitrite reduction in response to oxygen. NreB functions as a direct oxygen sensor histidine kinase which is autophosphorylated, in the absence of oxygen, probably at the conserved histidine residue, and transfers its phosphate group probably to a conserved aspartate residue of NreC. NreB/NreC activates the expression of the nitrate (narGHJI) and nitrite (nir) reductase operons, as well as the putative nitrate transporter gene narT.</text>
</comment>
<evidence type="ECO:0000256" key="17">
    <source>
        <dbReference type="ARBA" id="ARBA00030800"/>
    </source>
</evidence>
<dbReference type="PROSITE" id="PS50885">
    <property type="entry name" value="HAMP"/>
    <property type="match status" value="1"/>
</dbReference>
<protein>
    <recommendedName>
        <fullName evidence="6">Oxygen sensor histidine kinase NreB</fullName>
        <ecNumber evidence="5">2.7.13.3</ecNumber>
    </recommendedName>
    <alternativeName>
        <fullName evidence="17">Nitrogen regulation protein B</fullName>
    </alternativeName>
</protein>
<keyword evidence="18" id="KW-0175">Coiled coil</keyword>
<dbReference type="SUPFAM" id="SSF55874">
    <property type="entry name" value="ATPase domain of HSP90 chaperone/DNA topoisomerase II/histidine kinase"/>
    <property type="match status" value="1"/>
</dbReference>
<dbReference type="InterPro" id="IPR036890">
    <property type="entry name" value="HATPase_C_sf"/>
</dbReference>
<dbReference type="Pfam" id="PF07730">
    <property type="entry name" value="HisKA_3"/>
    <property type="match status" value="1"/>
</dbReference>
<feature type="domain" description="Histidine kinase" evidence="19">
    <location>
        <begin position="262"/>
        <end position="455"/>
    </location>
</feature>
<name>A0ABY4S3H8_AQUTE</name>
<proteinExistence type="predicted"/>
<dbReference type="RefSeq" id="WP_250194819.1">
    <property type="nucleotide sequence ID" value="NZ_CP097635.1"/>
</dbReference>
<evidence type="ECO:0000256" key="8">
    <source>
        <dbReference type="ARBA" id="ARBA00022490"/>
    </source>
</evidence>
<feature type="domain" description="HAMP" evidence="20">
    <location>
        <begin position="187"/>
        <end position="239"/>
    </location>
</feature>
<dbReference type="InterPro" id="IPR005467">
    <property type="entry name" value="His_kinase_dom"/>
</dbReference>
<dbReference type="Gene3D" id="6.10.340.10">
    <property type="match status" value="1"/>
</dbReference>
<evidence type="ECO:0000256" key="13">
    <source>
        <dbReference type="ARBA" id="ARBA00023004"/>
    </source>
</evidence>
<comment type="catalytic activity">
    <reaction evidence="1">
        <text>ATP + protein L-histidine = ADP + protein N-phospho-L-histidine.</text>
        <dbReference type="EC" id="2.7.13.3"/>
    </reaction>
</comment>
<evidence type="ECO:0000256" key="5">
    <source>
        <dbReference type="ARBA" id="ARBA00012438"/>
    </source>
</evidence>
<dbReference type="InterPro" id="IPR004358">
    <property type="entry name" value="Sig_transdc_His_kin-like_C"/>
</dbReference>
<evidence type="ECO:0000256" key="11">
    <source>
        <dbReference type="ARBA" id="ARBA00022723"/>
    </source>
</evidence>
<dbReference type="Gene3D" id="1.20.5.1930">
    <property type="match status" value="1"/>
</dbReference>
<comment type="cofactor">
    <cofactor evidence="2">
        <name>[4Fe-4S] cluster</name>
        <dbReference type="ChEBI" id="CHEBI:49883"/>
    </cofactor>
</comment>
<dbReference type="PROSITE" id="PS50109">
    <property type="entry name" value="HIS_KIN"/>
    <property type="match status" value="1"/>
</dbReference>
<keyword evidence="9" id="KW-0597">Phosphoprotein</keyword>
<evidence type="ECO:0000256" key="16">
    <source>
        <dbReference type="ARBA" id="ARBA00024827"/>
    </source>
</evidence>
<keyword evidence="14" id="KW-0902">Two-component regulatory system</keyword>
<evidence type="ECO:0000256" key="9">
    <source>
        <dbReference type="ARBA" id="ARBA00022553"/>
    </source>
</evidence>
<evidence type="ECO:0000256" key="10">
    <source>
        <dbReference type="ARBA" id="ARBA00022679"/>
    </source>
</evidence>
<gene>
    <name evidence="21" type="ORF">MW290_11655</name>
</gene>
<dbReference type="SMART" id="SM00304">
    <property type="entry name" value="HAMP"/>
    <property type="match status" value="1"/>
</dbReference>
<evidence type="ECO:0000256" key="1">
    <source>
        <dbReference type="ARBA" id="ARBA00000085"/>
    </source>
</evidence>
<dbReference type="InterPro" id="IPR003594">
    <property type="entry name" value="HATPase_dom"/>
</dbReference>
<evidence type="ECO:0000256" key="2">
    <source>
        <dbReference type="ARBA" id="ARBA00001966"/>
    </source>
</evidence>
<keyword evidence="22" id="KW-1185">Reference proteome</keyword>
<dbReference type="InterPro" id="IPR003660">
    <property type="entry name" value="HAMP_dom"/>
</dbReference>
<feature type="coiled-coil region" evidence="18">
    <location>
        <begin position="234"/>
        <end position="261"/>
    </location>
</feature>
<keyword evidence="12 21" id="KW-0418">Kinase</keyword>
<evidence type="ECO:0000256" key="18">
    <source>
        <dbReference type="SAM" id="Coils"/>
    </source>
</evidence>
<evidence type="ECO:0000313" key="22">
    <source>
        <dbReference type="Proteomes" id="UP001056201"/>
    </source>
</evidence>
<keyword evidence="7" id="KW-0004">4Fe-4S</keyword>